<dbReference type="RefSeq" id="WP_174560630.1">
    <property type="nucleotide sequence ID" value="NZ_CADDTS010000048.1"/>
</dbReference>
<evidence type="ECO:0000313" key="2">
    <source>
        <dbReference type="Proteomes" id="UP000489961"/>
    </source>
</evidence>
<accession>A0A811GG85</accession>
<protein>
    <submittedName>
        <fullName evidence="1">Uncharacterized protein</fullName>
    </submittedName>
</protein>
<name>A0A811GG85_9GAMM</name>
<dbReference type="EMBL" id="CADDTS010000048">
    <property type="protein sequence ID" value="CAB1221613.1"/>
    <property type="molecule type" value="Genomic_DNA"/>
</dbReference>
<dbReference type="Proteomes" id="UP000489961">
    <property type="component" value="Unassembled WGS sequence"/>
</dbReference>
<dbReference type="AlphaFoldDB" id="A0A811GG85"/>
<comment type="caution">
    <text evidence="1">The sequence shown here is derived from an EMBL/GenBank/DDBJ whole genome shotgun (WGS) entry which is preliminary data.</text>
</comment>
<sequence length="66" mass="7624">MIENYISLIKDNSVMELNTLLLKINHFKHQLALVYAKPIEHLYIISSEVMPTAELYGAQSRISYLT</sequence>
<evidence type="ECO:0000313" key="1">
    <source>
        <dbReference type="EMBL" id="CAB1221613.1"/>
    </source>
</evidence>
<gene>
    <name evidence="1" type="ORF">SFB21_2894</name>
</gene>
<organism evidence="1 2">
    <name type="scientific">Acinetobacter bouvetii</name>
    <dbReference type="NCBI Taxonomy" id="202951"/>
    <lineage>
        <taxon>Bacteria</taxon>
        <taxon>Pseudomonadati</taxon>
        <taxon>Pseudomonadota</taxon>
        <taxon>Gammaproteobacteria</taxon>
        <taxon>Moraxellales</taxon>
        <taxon>Moraxellaceae</taxon>
        <taxon>Acinetobacter</taxon>
    </lineage>
</organism>
<reference evidence="1 2" key="1">
    <citation type="submission" date="2020-02" db="EMBL/GenBank/DDBJ databases">
        <authorList>
            <person name="Chaudhuri R."/>
        </authorList>
    </citation>
    <scope>NUCLEOTIDE SEQUENCE [LARGE SCALE GENOMIC DNA]</scope>
    <source>
        <strain evidence="1">SFB21</strain>
    </source>
</reference>
<proteinExistence type="predicted"/>